<dbReference type="InterPro" id="IPR018848">
    <property type="entry name" value="WIYLD_domain"/>
</dbReference>
<name>A0AAP0RSE6_LIQFO</name>
<dbReference type="Proteomes" id="UP001415857">
    <property type="component" value="Unassembled WGS sequence"/>
</dbReference>
<dbReference type="InterPro" id="IPR043017">
    <property type="entry name" value="WIYLD_dom_sf"/>
</dbReference>
<feature type="domain" description="WIYLD" evidence="2">
    <location>
        <begin position="10"/>
        <end position="71"/>
    </location>
</feature>
<sequence>MAPRGRRPRKVGLGRMDAALDAMRPLGFSDALVRKTVKDLLKVYGGDEGWGFIEEASYKVLVDTILEGQEQCEPEVCLLKRVRSSGVRTGLTMPPRGRPRKVGLRRMDAAIDAMKLLGFPKELVEKKVKNLLKVYDGDQGWVFIEEDSYKLLIETILEEQEKDSSKDDSSNEEARGGTDAQSSAAGPSEVPDDAEPSVAGFSGGVSNDTEPSAAGLSGGVLDDGKPSTAGPASGGLQLMCSEPDVLDTALQTYETEGQSYLLPAEVEGRGKRNLTLDNESCPKRMNRIGNTDGNSGVATYLGNSLFHSPLAVDNSGELVDNLPKKRRKRCHGWISSDDEDDFLVELTPAISPRHVKNMIDVTERQRKRKTRWDVRPEDM</sequence>
<accession>A0AAP0RSE6</accession>
<feature type="compositionally biased region" description="Basic and acidic residues" evidence="1">
    <location>
        <begin position="162"/>
        <end position="176"/>
    </location>
</feature>
<comment type="caution">
    <text evidence="3">The sequence shown here is derived from an EMBL/GenBank/DDBJ whole genome shotgun (WGS) entry which is preliminary data.</text>
</comment>
<organism evidence="3 4">
    <name type="scientific">Liquidambar formosana</name>
    <name type="common">Formosan gum</name>
    <dbReference type="NCBI Taxonomy" id="63359"/>
    <lineage>
        <taxon>Eukaryota</taxon>
        <taxon>Viridiplantae</taxon>
        <taxon>Streptophyta</taxon>
        <taxon>Embryophyta</taxon>
        <taxon>Tracheophyta</taxon>
        <taxon>Spermatophyta</taxon>
        <taxon>Magnoliopsida</taxon>
        <taxon>eudicotyledons</taxon>
        <taxon>Gunneridae</taxon>
        <taxon>Pentapetalae</taxon>
        <taxon>Saxifragales</taxon>
        <taxon>Altingiaceae</taxon>
        <taxon>Liquidambar</taxon>
    </lineage>
</organism>
<evidence type="ECO:0000259" key="2">
    <source>
        <dbReference type="Pfam" id="PF10440"/>
    </source>
</evidence>
<gene>
    <name evidence="3" type="ORF">L1049_012069</name>
</gene>
<dbReference type="EMBL" id="JBBPBK010000006">
    <property type="protein sequence ID" value="KAK9283815.1"/>
    <property type="molecule type" value="Genomic_DNA"/>
</dbReference>
<evidence type="ECO:0000256" key="1">
    <source>
        <dbReference type="SAM" id="MobiDB-lite"/>
    </source>
</evidence>
<dbReference type="Pfam" id="PF10440">
    <property type="entry name" value="WIYLD"/>
    <property type="match status" value="2"/>
</dbReference>
<dbReference type="Gene3D" id="1.10.8.850">
    <property type="entry name" value="Histone-lysine N methyltransferase , C-terminal domain-like"/>
    <property type="match status" value="2"/>
</dbReference>
<dbReference type="AlphaFoldDB" id="A0AAP0RSE6"/>
<evidence type="ECO:0000313" key="3">
    <source>
        <dbReference type="EMBL" id="KAK9283815.1"/>
    </source>
</evidence>
<feature type="region of interest" description="Disordered" evidence="1">
    <location>
        <begin position="160"/>
        <end position="236"/>
    </location>
</feature>
<reference evidence="3 4" key="1">
    <citation type="journal article" date="2024" name="Plant J.">
        <title>Genome sequences and population genomics reveal climatic adaptation and genomic divergence between two closely related sweetgum species.</title>
        <authorList>
            <person name="Xu W.Q."/>
            <person name="Ren C.Q."/>
            <person name="Zhang X.Y."/>
            <person name="Comes H.P."/>
            <person name="Liu X.H."/>
            <person name="Li Y.G."/>
            <person name="Kettle C.J."/>
            <person name="Jalonen R."/>
            <person name="Gaisberger H."/>
            <person name="Ma Y.Z."/>
            <person name="Qiu Y.X."/>
        </authorList>
    </citation>
    <scope>NUCLEOTIDE SEQUENCE [LARGE SCALE GENOMIC DNA]</scope>
    <source>
        <strain evidence="3">Hangzhou</strain>
    </source>
</reference>
<feature type="domain" description="WIYLD" evidence="2">
    <location>
        <begin position="101"/>
        <end position="162"/>
    </location>
</feature>
<dbReference type="PANTHER" id="PTHR34271:SF1">
    <property type="entry name" value="NUCLEOLAR HISTONE METHYLTRANSFERASE-RELATED PROTEIN"/>
    <property type="match status" value="1"/>
</dbReference>
<proteinExistence type="predicted"/>
<protein>
    <recommendedName>
        <fullName evidence="2">WIYLD domain-containing protein</fullName>
    </recommendedName>
</protein>
<evidence type="ECO:0000313" key="4">
    <source>
        <dbReference type="Proteomes" id="UP001415857"/>
    </source>
</evidence>
<keyword evidence="4" id="KW-1185">Reference proteome</keyword>
<dbReference type="PANTHER" id="PTHR34271">
    <property type="entry name" value="NUCLEOLAR HISTONE METHYLTRANSFERASE-RELATED PROTEIN"/>
    <property type="match status" value="1"/>
</dbReference>